<sequence length="76" mass="8990">MYLNKLFSQKVYSQTIQRCSFYRNATGQFGSLDNSTKHEVMSEASSKTAHRHLPIKQMTNKTRRDAKESKFFMFFE</sequence>
<proteinExistence type="predicted"/>
<dbReference type="EMBL" id="CANHGI010000002">
    <property type="protein sequence ID" value="CAI5443781.1"/>
    <property type="molecule type" value="Genomic_DNA"/>
</dbReference>
<organism evidence="1 2">
    <name type="scientific">Caenorhabditis angaria</name>
    <dbReference type="NCBI Taxonomy" id="860376"/>
    <lineage>
        <taxon>Eukaryota</taxon>
        <taxon>Metazoa</taxon>
        <taxon>Ecdysozoa</taxon>
        <taxon>Nematoda</taxon>
        <taxon>Chromadorea</taxon>
        <taxon>Rhabditida</taxon>
        <taxon>Rhabditina</taxon>
        <taxon>Rhabditomorpha</taxon>
        <taxon>Rhabditoidea</taxon>
        <taxon>Rhabditidae</taxon>
        <taxon>Peloderinae</taxon>
        <taxon>Caenorhabditis</taxon>
    </lineage>
</organism>
<name>A0A9P1IGP6_9PELO</name>
<evidence type="ECO:0000313" key="2">
    <source>
        <dbReference type="Proteomes" id="UP001152747"/>
    </source>
</evidence>
<gene>
    <name evidence="1" type="ORF">CAMP_LOCUS6418</name>
</gene>
<protein>
    <submittedName>
        <fullName evidence="1">Uncharacterized protein</fullName>
    </submittedName>
</protein>
<evidence type="ECO:0000313" key="1">
    <source>
        <dbReference type="EMBL" id="CAI5443781.1"/>
    </source>
</evidence>
<accession>A0A9P1IGP6</accession>
<dbReference type="AlphaFoldDB" id="A0A9P1IGP6"/>
<dbReference type="Proteomes" id="UP001152747">
    <property type="component" value="Unassembled WGS sequence"/>
</dbReference>
<reference evidence="1" key="1">
    <citation type="submission" date="2022-11" db="EMBL/GenBank/DDBJ databases">
        <authorList>
            <person name="Kikuchi T."/>
        </authorList>
    </citation>
    <scope>NUCLEOTIDE SEQUENCE</scope>
    <source>
        <strain evidence="1">PS1010</strain>
    </source>
</reference>
<comment type="caution">
    <text evidence="1">The sequence shown here is derived from an EMBL/GenBank/DDBJ whole genome shotgun (WGS) entry which is preliminary data.</text>
</comment>
<keyword evidence="2" id="KW-1185">Reference proteome</keyword>